<keyword evidence="2" id="KW-1185">Reference proteome</keyword>
<protein>
    <submittedName>
        <fullName evidence="1">Uncharacterized protein</fullName>
    </submittedName>
</protein>
<organism evidence="1 2">
    <name type="scientific">Zalaria obscura</name>
    <dbReference type="NCBI Taxonomy" id="2024903"/>
    <lineage>
        <taxon>Eukaryota</taxon>
        <taxon>Fungi</taxon>
        <taxon>Dikarya</taxon>
        <taxon>Ascomycota</taxon>
        <taxon>Pezizomycotina</taxon>
        <taxon>Dothideomycetes</taxon>
        <taxon>Dothideomycetidae</taxon>
        <taxon>Dothideales</taxon>
        <taxon>Zalariaceae</taxon>
        <taxon>Zalaria</taxon>
    </lineage>
</organism>
<reference evidence="1" key="1">
    <citation type="submission" date="2024-02" db="EMBL/GenBank/DDBJ databases">
        <title>Metagenome Assembled Genome of Zalaria obscura JY119.</title>
        <authorList>
            <person name="Vighnesh L."/>
            <person name="Jagadeeshwari U."/>
            <person name="Venkata Ramana C."/>
            <person name="Sasikala C."/>
        </authorList>
    </citation>
    <scope>NUCLEOTIDE SEQUENCE</scope>
    <source>
        <strain evidence="1">JY119</strain>
    </source>
</reference>
<proteinExistence type="predicted"/>
<dbReference type="Proteomes" id="UP001320706">
    <property type="component" value="Unassembled WGS sequence"/>
</dbReference>
<gene>
    <name evidence="1" type="ORF">M8818_002162</name>
</gene>
<accession>A0ACC3SIF6</accession>
<dbReference type="EMBL" id="JAMKPW020000009">
    <property type="protein sequence ID" value="KAK8215152.1"/>
    <property type="molecule type" value="Genomic_DNA"/>
</dbReference>
<comment type="caution">
    <text evidence="1">The sequence shown here is derived from an EMBL/GenBank/DDBJ whole genome shotgun (WGS) entry which is preliminary data.</text>
</comment>
<evidence type="ECO:0000313" key="2">
    <source>
        <dbReference type="Proteomes" id="UP001320706"/>
    </source>
</evidence>
<evidence type="ECO:0000313" key="1">
    <source>
        <dbReference type="EMBL" id="KAK8215152.1"/>
    </source>
</evidence>
<name>A0ACC3SIF6_9PEZI</name>
<sequence>MPPRQILPKDEQGATESIESIPSASRASKRRAVSSACIPCRKRKSKCDGGVPACSTCTAVYRTECQYDADSDHRRKGALRKDIQSLQTQNNALDIVVNSLRTLPEKDATDLFLSIRAGESLDSLAEGLGSDAGFWSGVSNRTLDPDLIEAPGKASESFTERSPTSEQNQQLWRSRNDSAITYWSDQQSQHRGSEASGSWFRQPQDAEFVDHLLNLYFSWQHPFTSLFPQDLFLQDLERGGTRYCSALLVNAILSHACHFSDRPAARVDPSLPSTAGDHFFEEAKQLAEIVAEPSITTVQALAVMSLRETSYGRDNVGYRYAGRAARMALELGLHLACTGNNAGMRPVDVEARKLTFWGVFNLETICSLSFGRLPQLSRNAADIERPFQTEKTEETIWMPYEDTNLPVSRNAQQPIRAHLFIEHMSRLSELINDMILTLYSPREKFTPRKLAAAYAEYQAWYNNLPEPFKLQNTSMPQVLILHMYYYMAVLK</sequence>